<feature type="transmembrane region" description="Helical" evidence="2">
    <location>
        <begin position="63"/>
        <end position="79"/>
    </location>
</feature>
<evidence type="ECO:0008006" key="5">
    <source>
        <dbReference type="Google" id="ProtNLM"/>
    </source>
</evidence>
<protein>
    <recommendedName>
        <fullName evidence="5">MFS transporter</fullName>
    </recommendedName>
</protein>
<gene>
    <name evidence="3" type="ORF">Ahu01nite_032950</name>
</gene>
<reference evidence="3 4" key="1">
    <citation type="submission" date="2021-01" db="EMBL/GenBank/DDBJ databases">
        <title>Whole genome shotgun sequence of Actinoplanes humidus NBRC 14915.</title>
        <authorList>
            <person name="Komaki H."/>
            <person name="Tamura T."/>
        </authorList>
    </citation>
    <scope>NUCLEOTIDE SEQUENCE [LARGE SCALE GENOMIC DNA]</scope>
    <source>
        <strain evidence="3 4">NBRC 14915</strain>
    </source>
</reference>
<keyword evidence="2" id="KW-0472">Membrane</keyword>
<feature type="transmembrane region" description="Helical" evidence="2">
    <location>
        <begin position="85"/>
        <end position="104"/>
    </location>
</feature>
<feature type="compositionally biased region" description="Basic and acidic residues" evidence="1">
    <location>
        <begin position="1"/>
        <end position="14"/>
    </location>
</feature>
<name>A0ABQ3ZNN0_9ACTN</name>
<evidence type="ECO:0000256" key="2">
    <source>
        <dbReference type="SAM" id="Phobius"/>
    </source>
</evidence>
<organism evidence="3 4">
    <name type="scientific">Winogradskya humida</name>
    <dbReference type="NCBI Taxonomy" id="113566"/>
    <lineage>
        <taxon>Bacteria</taxon>
        <taxon>Bacillati</taxon>
        <taxon>Actinomycetota</taxon>
        <taxon>Actinomycetes</taxon>
        <taxon>Micromonosporales</taxon>
        <taxon>Micromonosporaceae</taxon>
        <taxon>Winogradskya</taxon>
    </lineage>
</organism>
<keyword evidence="2" id="KW-0812">Transmembrane</keyword>
<proteinExistence type="predicted"/>
<sequence length="130" mass="13248">MAPVHRDAVQRADDPTGPEPLCRSPRWETDVSTLPTGPEPTPKPAPDHHSAVARAALVTGGRFSIAIAGVLGAAGMWGLGDRTVLYALVALCVIAALTMFTAAFDGSVQIAAVMAGSRWDRGGVSGASGA</sequence>
<feature type="region of interest" description="Disordered" evidence="1">
    <location>
        <begin position="1"/>
        <end position="48"/>
    </location>
</feature>
<keyword evidence="2" id="KW-1133">Transmembrane helix</keyword>
<comment type="caution">
    <text evidence="3">The sequence shown here is derived from an EMBL/GenBank/DDBJ whole genome shotgun (WGS) entry which is preliminary data.</text>
</comment>
<dbReference type="EMBL" id="BOMN01000040">
    <property type="protein sequence ID" value="GIE20193.1"/>
    <property type="molecule type" value="Genomic_DNA"/>
</dbReference>
<evidence type="ECO:0000313" key="4">
    <source>
        <dbReference type="Proteomes" id="UP000603200"/>
    </source>
</evidence>
<keyword evidence="4" id="KW-1185">Reference proteome</keyword>
<accession>A0ABQ3ZNN0</accession>
<dbReference type="Proteomes" id="UP000603200">
    <property type="component" value="Unassembled WGS sequence"/>
</dbReference>
<evidence type="ECO:0000313" key="3">
    <source>
        <dbReference type="EMBL" id="GIE20193.1"/>
    </source>
</evidence>
<evidence type="ECO:0000256" key="1">
    <source>
        <dbReference type="SAM" id="MobiDB-lite"/>
    </source>
</evidence>